<dbReference type="GO" id="GO:0006102">
    <property type="term" value="P:isocitrate metabolic process"/>
    <property type="evidence" value="ECO:0007669"/>
    <property type="project" value="TreeGrafter"/>
</dbReference>
<dbReference type="SMART" id="SM01329">
    <property type="entry name" value="Iso_dh"/>
    <property type="match status" value="1"/>
</dbReference>
<evidence type="ECO:0000256" key="1">
    <source>
        <dbReference type="ARBA" id="ARBA00007769"/>
    </source>
</evidence>
<feature type="domain" description="Isopropylmalate dehydrogenase-like" evidence="3">
    <location>
        <begin position="6"/>
        <end position="334"/>
    </location>
</feature>
<dbReference type="InterPro" id="IPR024084">
    <property type="entry name" value="IsoPropMal-DH-like_dom"/>
</dbReference>
<dbReference type="Gene3D" id="3.40.718.10">
    <property type="entry name" value="Isopropylmalate Dehydrogenase"/>
    <property type="match status" value="1"/>
</dbReference>
<dbReference type="GO" id="GO:0004449">
    <property type="term" value="F:isocitrate dehydrogenase (NAD+) activity"/>
    <property type="evidence" value="ECO:0007669"/>
    <property type="project" value="TreeGrafter"/>
</dbReference>
<comment type="caution">
    <text evidence="4">The sequence shown here is derived from an EMBL/GenBank/DDBJ whole genome shotgun (WGS) entry which is preliminary data.</text>
</comment>
<keyword evidence="2" id="KW-0560">Oxidoreductase</keyword>
<proteinExistence type="inferred from homology"/>
<comment type="similarity">
    <text evidence="1">Belongs to the isocitrate and isopropylmalate dehydrogenases family.</text>
</comment>
<sequence length="344" mass="37151">MPKRHEITELLGDGIAEELCHSVRAVAAALPIEVAFDTVNLEHSNRRTHGRQLYDQAVASMRRTGAGLKYPTATVEESPNAILRKLLKFAVIHRPVTSIPGLKTHFTGKIDLDIVRVATGGTYDDPGQMVGDYAAVSLRVVDRKTCEQAARYAFAIAARDRKTLTSSSKYTIQRVTDGLFEDIVDEVAKDIAFAGQVKHSRELFDALLAKLVMRPEHFQVILVLNEYGDFLSDLASGLIGSLGLGASVSLAFDERGRVSTAMFDATHGTAPDIAGQDKANPTAILLAFSLLLAHVGEARAAAALRRGLFDCLDAKEATPDLGGALGTQAFTEAVIRRTLERLKG</sequence>
<protein>
    <submittedName>
        <fullName evidence="4">Isocitrate dehydrogenase</fullName>
    </submittedName>
</protein>
<dbReference type="PANTHER" id="PTHR11835:SF34">
    <property type="entry name" value="ISOCITRATE DEHYDROGENASE [NAD] SUBUNIT ALPHA, MITOCHONDRIAL"/>
    <property type="match status" value="1"/>
</dbReference>
<dbReference type="PANTHER" id="PTHR11835">
    <property type="entry name" value="DECARBOXYLATING DEHYDROGENASES-ISOCITRATE, ISOPROPYLMALATE, TARTRATE"/>
    <property type="match status" value="1"/>
</dbReference>
<evidence type="ECO:0000313" key="4">
    <source>
        <dbReference type="EMBL" id="MBI3127950.1"/>
    </source>
</evidence>
<evidence type="ECO:0000256" key="2">
    <source>
        <dbReference type="ARBA" id="ARBA00023002"/>
    </source>
</evidence>
<gene>
    <name evidence="4" type="ORF">HYZ11_10125</name>
</gene>
<dbReference type="SUPFAM" id="SSF53659">
    <property type="entry name" value="Isocitrate/Isopropylmalate dehydrogenase-like"/>
    <property type="match status" value="1"/>
</dbReference>
<dbReference type="Pfam" id="PF00180">
    <property type="entry name" value="Iso_dh"/>
    <property type="match status" value="1"/>
</dbReference>
<dbReference type="EMBL" id="JACPUR010000021">
    <property type="protein sequence ID" value="MBI3127950.1"/>
    <property type="molecule type" value="Genomic_DNA"/>
</dbReference>
<organism evidence="4 5">
    <name type="scientific">Tectimicrobiota bacterium</name>
    <dbReference type="NCBI Taxonomy" id="2528274"/>
    <lineage>
        <taxon>Bacteria</taxon>
        <taxon>Pseudomonadati</taxon>
        <taxon>Nitrospinota/Tectimicrobiota group</taxon>
        <taxon>Candidatus Tectimicrobiota</taxon>
    </lineage>
</organism>
<dbReference type="AlphaFoldDB" id="A0A932HYB1"/>
<dbReference type="Proteomes" id="UP000782312">
    <property type="component" value="Unassembled WGS sequence"/>
</dbReference>
<reference evidence="4" key="1">
    <citation type="submission" date="2020-07" db="EMBL/GenBank/DDBJ databases">
        <title>Huge and variable diversity of episymbiotic CPR bacteria and DPANN archaea in groundwater ecosystems.</title>
        <authorList>
            <person name="He C.Y."/>
            <person name="Keren R."/>
            <person name="Whittaker M."/>
            <person name="Farag I.F."/>
            <person name="Doudna J."/>
            <person name="Cate J.H.D."/>
            <person name="Banfield J.F."/>
        </authorList>
    </citation>
    <scope>NUCLEOTIDE SEQUENCE</scope>
    <source>
        <strain evidence="4">NC_groundwater_763_Ag_S-0.2um_68_21</strain>
    </source>
</reference>
<evidence type="ECO:0000259" key="3">
    <source>
        <dbReference type="SMART" id="SM01329"/>
    </source>
</evidence>
<name>A0A932HYB1_UNCTE</name>
<dbReference type="GO" id="GO:0006099">
    <property type="term" value="P:tricarboxylic acid cycle"/>
    <property type="evidence" value="ECO:0007669"/>
    <property type="project" value="TreeGrafter"/>
</dbReference>
<accession>A0A932HYB1</accession>
<evidence type="ECO:0000313" key="5">
    <source>
        <dbReference type="Proteomes" id="UP000782312"/>
    </source>
</evidence>